<dbReference type="Gene3D" id="3.30.110.170">
    <property type="entry name" value="Protein of unknown function (DUF541), domain 1"/>
    <property type="match status" value="1"/>
</dbReference>
<name>A0ABZ2TE16_9RHOB</name>
<organism evidence="1 2">
    <name type="scientific">Roseovarius rhodophyticola</name>
    <dbReference type="NCBI Taxonomy" id="3080827"/>
    <lineage>
        <taxon>Bacteria</taxon>
        <taxon>Pseudomonadati</taxon>
        <taxon>Pseudomonadota</taxon>
        <taxon>Alphaproteobacteria</taxon>
        <taxon>Rhodobacterales</taxon>
        <taxon>Roseobacteraceae</taxon>
        <taxon>Roseovarius</taxon>
    </lineage>
</organism>
<sequence>MTEEQCAENRYIEVVGSAKYELTAIAFPLELTFTSASKGRVDRYKLSKAVDGFVVALEEQGFDLNKLSHGGSRDTKRYWGSRQLKSELVLRMMCETAQEAADLNSACAQIPHEGAELALDAKVPVFEEGSDKRSSAFAKATKNAQKSAGLIAQTAGAQLGRIVFAREMNDAARGSGYGSDTDWGEHNIRSALVAGAGGGSPHAQPGGDVHTARVVNLLVRFELK</sequence>
<dbReference type="InterPro" id="IPR007497">
    <property type="entry name" value="SIMPL/DUF541"/>
</dbReference>
<evidence type="ECO:0000313" key="2">
    <source>
        <dbReference type="Proteomes" id="UP001281305"/>
    </source>
</evidence>
<proteinExistence type="predicted"/>
<keyword evidence="2" id="KW-1185">Reference proteome</keyword>
<evidence type="ECO:0000313" key="1">
    <source>
        <dbReference type="EMBL" id="WYK16660.1"/>
    </source>
</evidence>
<dbReference type="Pfam" id="PF04402">
    <property type="entry name" value="SIMPL"/>
    <property type="match status" value="1"/>
</dbReference>
<dbReference type="Proteomes" id="UP001281305">
    <property type="component" value="Chromosome"/>
</dbReference>
<reference evidence="1 2" key="1">
    <citation type="submission" date="2024-02" db="EMBL/GenBank/DDBJ databases">
        <title>Roseovarius strain W115 nov., isolated from a marine algae.</title>
        <authorList>
            <person name="Lee M.W."/>
            <person name="Lee J.K."/>
            <person name="Kim J.M."/>
            <person name="Choi D.G."/>
            <person name="Baek J.H."/>
            <person name="Bayburt H."/>
            <person name="Jung J.J."/>
            <person name="Han D.M."/>
            <person name="Jeon C.O."/>
        </authorList>
    </citation>
    <scope>NUCLEOTIDE SEQUENCE [LARGE SCALE GENOMIC DNA]</scope>
    <source>
        <strain evidence="1 2">W115</strain>
    </source>
</reference>
<protein>
    <submittedName>
        <fullName evidence="1">SIMPL domain-containing protein</fullName>
    </submittedName>
</protein>
<dbReference type="RefSeq" id="WP_317056728.1">
    <property type="nucleotide sequence ID" value="NZ_CP146606.1"/>
</dbReference>
<gene>
    <name evidence="1" type="ORF">RZS32_009420</name>
</gene>
<accession>A0ABZ2TE16</accession>
<dbReference type="EMBL" id="CP146606">
    <property type="protein sequence ID" value="WYK16660.1"/>
    <property type="molecule type" value="Genomic_DNA"/>
</dbReference>